<dbReference type="GO" id="GO:0005654">
    <property type="term" value="C:nucleoplasm"/>
    <property type="evidence" value="ECO:0007669"/>
    <property type="project" value="TreeGrafter"/>
</dbReference>
<evidence type="ECO:0000259" key="5">
    <source>
        <dbReference type="PROSITE" id="PS50102"/>
    </source>
</evidence>
<sequence>MAPSTNEADQSTAQQDNWGPQDDQAMGPGGIAEPANGASLPTDDDRAIGQGVDNPDYPRGSSVSAVSASEGKDLTFREKQVKVLRSLPVSSRRSSGNVPLASLITTCARLLWIFLVAFVLSEAHSGSGLIATSSAVSLCVFSTGCLLSAVQPNKVYIGGLPEHTQQEDLQSCFGKIGNIVNIELKVGYGFVEFDTREAAEESVAKYHEGYFMGSKIRVELSRGGGRTAKYAGDPGACFKCGQMGHWARECPNHTGIVTRRPYESPLIDHVQLGYIEPLHRNMPPREDMGMGRVAPRDVRYDYPPPRDFRRPPSPREYRDYPAPPPPPPGGRGREYDEYRRGPPPMSDRDRYPPPADYRGRYPPPPDPAYRSYGGPPPPAPPPGFYDRYDRRPIERYPPGYPPPGGRPRTPPRYREDFDRIPPNRDYDYRGRPPSPLPPQARYDEYRPVPVEQVPPGRYKRRSESPPRSYDHAYPGGPGYGNSYPGGTPGGPPPPGPPQRGAPPRDYIPPPRNGLEPNPGYRRH</sequence>
<dbReference type="PROSITE" id="PS50158">
    <property type="entry name" value="ZF_CCHC"/>
    <property type="match status" value="1"/>
</dbReference>
<feature type="region of interest" description="Disordered" evidence="4">
    <location>
        <begin position="1"/>
        <end position="69"/>
    </location>
</feature>
<keyword evidence="2" id="KW-0479">Metal-binding</keyword>
<dbReference type="InterPro" id="IPR000504">
    <property type="entry name" value="RRM_dom"/>
</dbReference>
<keyword evidence="2" id="KW-0862">Zinc</keyword>
<feature type="compositionally biased region" description="Polar residues" evidence="4">
    <location>
        <begin position="1"/>
        <end position="18"/>
    </location>
</feature>
<feature type="compositionally biased region" description="Basic and acidic residues" evidence="4">
    <location>
        <begin position="331"/>
        <end position="351"/>
    </location>
</feature>
<protein>
    <recommendedName>
        <fullName evidence="9">RNA-binding domain-containing protein</fullName>
    </recommendedName>
</protein>
<comment type="caution">
    <text evidence="7">The sequence shown here is derived from an EMBL/GenBank/DDBJ whole genome shotgun (WGS) entry which is preliminary data.</text>
</comment>
<dbReference type="GO" id="GO:0000398">
    <property type="term" value="P:mRNA splicing, via spliceosome"/>
    <property type="evidence" value="ECO:0007669"/>
    <property type="project" value="TreeGrafter"/>
</dbReference>
<dbReference type="GO" id="GO:0061574">
    <property type="term" value="C:ASAP complex"/>
    <property type="evidence" value="ECO:0007669"/>
    <property type="project" value="TreeGrafter"/>
</dbReference>
<feature type="compositionally biased region" description="Basic and acidic residues" evidence="4">
    <location>
        <begin position="461"/>
        <end position="470"/>
    </location>
</feature>
<dbReference type="GO" id="GO:0005737">
    <property type="term" value="C:cytoplasm"/>
    <property type="evidence" value="ECO:0007669"/>
    <property type="project" value="TreeGrafter"/>
</dbReference>
<dbReference type="InterPro" id="IPR035979">
    <property type="entry name" value="RBD_domain_sf"/>
</dbReference>
<dbReference type="Pfam" id="PF00098">
    <property type="entry name" value="zf-CCHC"/>
    <property type="match status" value="1"/>
</dbReference>
<dbReference type="PROSITE" id="PS50102">
    <property type="entry name" value="RRM"/>
    <property type="match status" value="1"/>
</dbReference>
<dbReference type="OrthoDB" id="1099063at2759"/>
<feature type="compositionally biased region" description="Basic and acidic residues" evidence="4">
    <location>
        <begin position="412"/>
        <end position="430"/>
    </location>
</feature>
<dbReference type="InterPro" id="IPR012677">
    <property type="entry name" value="Nucleotide-bd_a/b_plait_sf"/>
</dbReference>
<dbReference type="SUPFAM" id="SSF54928">
    <property type="entry name" value="RNA-binding domain, RBD"/>
    <property type="match status" value="1"/>
</dbReference>
<evidence type="ECO:0000256" key="3">
    <source>
        <dbReference type="PROSITE-ProRule" id="PRU00176"/>
    </source>
</evidence>
<evidence type="ECO:0000256" key="4">
    <source>
        <dbReference type="SAM" id="MobiDB-lite"/>
    </source>
</evidence>
<feature type="compositionally biased region" description="Pro residues" evidence="4">
    <location>
        <begin position="374"/>
        <end position="383"/>
    </location>
</feature>
<dbReference type="SMART" id="SM00360">
    <property type="entry name" value="RRM"/>
    <property type="match status" value="1"/>
</dbReference>
<keyword evidence="1 3" id="KW-0694">RNA-binding</keyword>
<keyword evidence="2" id="KW-0863">Zinc-finger</keyword>
<feature type="domain" description="CCHC-type" evidence="6">
    <location>
        <begin position="237"/>
        <end position="252"/>
    </location>
</feature>
<dbReference type="AlphaFoldDB" id="A0A8H5M1I1"/>
<evidence type="ECO:0000256" key="2">
    <source>
        <dbReference type="PROSITE-ProRule" id="PRU00047"/>
    </source>
</evidence>
<gene>
    <name evidence="7" type="ORF">D9615_006330</name>
</gene>
<evidence type="ECO:0000313" key="7">
    <source>
        <dbReference type="EMBL" id="KAF5377184.1"/>
    </source>
</evidence>
<reference evidence="7 8" key="1">
    <citation type="journal article" date="2020" name="ISME J.">
        <title>Uncovering the hidden diversity of litter-decomposition mechanisms in mushroom-forming fungi.</title>
        <authorList>
            <person name="Floudas D."/>
            <person name="Bentzer J."/>
            <person name="Ahren D."/>
            <person name="Johansson T."/>
            <person name="Persson P."/>
            <person name="Tunlid A."/>
        </authorList>
    </citation>
    <scope>NUCLEOTIDE SEQUENCE [LARGE SCALE GENOMIC DNA]</scope>
    <source>
        <strain evidence="7 8">CBS 661.87</strain>
    </source>
</reference>
<dbReference type="CDD" id="cd00590">
    <property type="entry name" value="RRM_SF"/>
    <property type="match status" value="1"/>
</dbReference>
<evidence type="ECO:0000313" key="8">
    <source>
        <dbReference type="Proteomes" id="UP000565441"/>
    </source>
</evidence>
<feature type="region of interest" description="Disordered" evidence="4">
    <location>
        <begin position="279"/>
        <end position="523"/>
    </location>
</feature>
<feature type="compositionally biased region" description="Pro residues" evidence="4">
    <location>
        <begin position="489"/>
        <end position="511"/>
    </location>
</feature>
<evidence type="ECO:0008006" key="9">
    <source>
        <dbReference type="Google" id="ProtNLM"/>
    </source>
</evidence>
<evidence type="ECO:0000259" key="6">
    <source>
        <dbReference type="PROSITE" id="PS50158"/>
    </source>
</evidence>
<name>A0A8H5M1I1_9AGAR</name>
<feature type="compositionally biased region" description="Pro residues" evidence="4">
    <location>
        <begin position="398"/>
        <end position="410"/>
    </location>
</feature>
<dbReference type="EMBL" id="JAACJP010000024">
    <property type="protein sequence ID" value="KAF5377184.1"/>
    <property type="molecule type" value="Genomic_DNA"/>
</dbReference>
<feature type="compositionally biased region" description="Basic and acidic residues" evidence="4">
    <location>
        <begin position="279"/>
        <end position="319"/>
    </location>
</feature>
<evidence type="ECO:0000256" key="1">
    <source>
        <dbReference type="ARBA" id="ARBA00022884"/>
    </source>
</evidence>
<keyword evidence="8" id="KW-1185">Reference proteome</keyword>
<accession>A0A8H5M1I1</accession>
<proteinExistence type="predicted"/>
<feature type="domain" description="RRM" evidence="5">
    <location>
        <begin position="153"/>
        <end position="223"/>
    </location>
</feature>
<dbReference type="PANTHER" id="PTHR15481:SF0">
    <property type="entry name" value="LD23870P-RELATED"/>
    <property type="match status" value="1"/>
</dbReference>
<dbReference type="GO" id="GO:0003723">
    <property type="term" value="F:RNA binding"/>
    <property type="evidence" value="ECO:0007669"/>
    <property type="project" value="UniProtKB-UniRule"/>
</dbReference>
<dbReference type="Pfam" id="PF00076">
    <property type="entry name" value="RRM_1"/>
    <property type="match status" value="1"/>
</dbReference>
<dbReference type="Gene3D" id="4.10.60.10">
    <property type="entry name" value="Zinc finger, CCHC-type"/>
    <property type="match status" value="1"/>
</dbReference>
<dbReference type="Proteomes" id="UP000565441">
    <property type="component" value="Unassembled WGS sequence"/>
</dbReference>
<organism evidence="7 8">
    <name type="scientific">Tricholomella constricta</name>
    <dbReference type="NCBI Taxonomy" id="117010"/>
    <lineage>
        <taxon>Eukaryota</taxon>
        <taxon>Fungi</taxon>
        <taxon>Dikarya</taxon>
        <taxon>Basidiomycota</taxon>
        <taxon>Agaricomycotina</taxon>
        <taxon>Agaricomycetes</taxon>
        <taxon>Agaricomycetidae</taxon>
        <taxon>Agaricales</taxon>
        <taxon>Tricholomatineae</taxon>
        <taxon>Lyophyllaceae</taxon>
        <taxon>Tricholomella</taxon>
    </lineage>
</organism>
<dbReference type="PANTHER" id="PTHR15481">
    <property type="entry name" value="RIBONUCLEIC ACID BINDING PROTEIN S1"/>
    <property type="match status" value="1"/>
</dbReference>
<dbReference type="SMART" id="SM00343">
    <property type="entry name" value="ZnF_C2HC"/>
    <property type="match status" value="1"/>
</dbReference>
<dbReference type="Gene3D" id="3.30.70.330">
    <property type="match status" value="1"/>
</dbReference>
<dbReference type="GO" id="GO:0008270">
    <property type="term" value="F:zinc ion binding"/>
    <property type="evidence" value="ECO:0007669"/>
    <property type="project" value="UniProtKB-KW"/>
</dbReference>
<dbReference type="InterPro" id="IPR001878">
    <property type="entry name" value="Znf_CCHC"/>
</dbReference>